<evidence type="ECO:0000313" key="2">
    <source>
        <dbReference type="EMBL" id="MBK1666743.1"/>
    </source>
</evidence>
<evidence type="ECO:0000313" key="3">
    <source>
        <dbReference type="Proteomes" id="UP001296873"/>
    </source>
</evidence>
<name>A0ABS1DAI0_9PROT</name>
<dbReference type="EMBL" id="NRRL01000001">
    <property type="protein sequence ID" value="MBK1666743.1"/>
    <property type="molecule type" value="Genomic_DNA"/>
</dbReference>
<dbReference type="Proteomes" id="UP001296873">
    <property type="component" value="Unassembled WGS sequence"/>
</dbReference>
<accession>A0ABS1DAI0</accession>
<dbReference type="RefSeq" id="WP_200338802.1">
    <property type="nucleotide sequence ID" value="NZ_NRRL01000001.1"/>
</dbReference>
<gene>
    <name evidence="2" type="ORF">CKO28_01620</name>
</gene>
<feature type="region of interest" description="Disordered" evidence="1">
    <location>
        <begin position="1"/>
        <end position="31"/>
    </location>
</feature>
<protein>
    <submittedName>
        <fullName evidence="2">Uncharacterized protein</fullName>
    </submittedName>
</protein>
<keyword evidence="3" id="KW-1185">Reference proteome</keyword>
<proteinExistence type="predicted"/>
<comment type="caution">
    <text evidence="2">The sequence shown here is derived from an EMBL/GenBank/DDBJ whole genome shotgun (WGS) entry which is preliminary data.</text>
</comment>
<sequence length="136" mass="15311">MPTTTQALQGAIPLPKPNGSQDRGSRLEQRAHAALSADPLNWSAPHLSWRIRFRSPAREYRGASIPQFERYKTDMQRQLMSHVKGAAEPAGSFGLYLERASDVRRLLELYPQEIETIQDRASHERAREMAAALADS</sequence>
<reference evidence="2 3" key="1">
    <citation type="journal article" date="2020" name="Microorganisms">
        <title>Osmotic Adaptation and Compatible Solute Biosynthesis of Phototrophic Bacteria as Revealed from Genome Analyses.</title>
        <authorList>
            <person name="Imhoff J.F."/>
            <person name="Rahn T."/>
            <person name="Kunzel S."/>
            <person name="Keller A."/>
            <person name="Neulinger S.C."/>
        </authorList>
    </citation>
    <scope>NUCLEOTIDE SEQUENCE [LARGE SCALE GENOMIC DNA]</scope>
    <source>
        <strain evidence="2 3">DSM 9895</strain>
    </source>
</reference>
<evidence type="ECO:0000256" key="1">
    <source>
        <dbReference type="SAM" id="MobiDB-lite"/>
    </source>
</evidence>
<organism evidence="2 3">
    <name type="scientific">Rhodovibrio sodomensis</name>
    <dbReference type="NCBI Taxonomy" id="1088"/>
    <lineage>
        <taxon>Bacteria</taxon>
        <taxon>Pseudomonadati</taxon>
        <taxon>Pseudomonadota</taxon>
        <taxon>Alphaproteobacteria</taxon>
        <taxon>Rhodospirillales</taxon>
        <taxon>Rhodovibrionaceae</taxon>
        <taxon>Rhodovibrio</taxon>
    </lineage>
</organism>